<dbReference type="AlphaFoldDB" id="A0A7S7JMN8"/>
<keyword evidence="1" id="KW-0472">Membrane</keyword>
<proteinExistence type="predicted"/>
<reference evidence="2" key="1">
    <citation type="submission" date="2020-08" db="EMBL/GenBank/DDBJ databases">
        <title>Phytoplasma sp. strain PR08 associated with Phyllody Disease of Parthenium hysterophorus.</title>
        <authorList>
            <person name="Kirdat K."/>
            <person name="Tiwarekar B."/>
            <person name="Yadav A."/>
        </authorList>
    </citation>
    <scope>NUCLEOTIDE SEQUENCE [LARGE SCALE GENOMIC DNA]</scope>
    <source>
        <strain evidence="2">PR08</strain>
    </source>
</reference>
<evidence type="ECO:0000313" key="2">
    <source>
        <dbReference type="EMBL" id="QOX89273.1"/>
    </source>
</evidence>
<accession>A0A7S7JMN8</accession>
<keyword evidence="1" id="KW-0812">Transmembrane</keyword>
<sequence length="94" mass="11562">MKLLKLNKFLIYIIIINFICLFNKDFLNLCALEINNYEKDYNLKYYAVNWRHENGHMFSEKAHVFYKIFPMKMFPCKTYQEFANTKQIIKMLLF</sequence>
<name>A0A7S7JMN8_9MOLU</name>
<dbReference type="EMBL" id="CP060385">
    <property type="protein sequence ID" value="QOX89273.1"/>
    <property type="molecule type" value="Genomic_DNA"/>
</dbReference>
<protein>
    <submittedName>
        <fullName evidence="2">Uncharacterized protein</fullName>
    </submittedName>
</protein>
<feature type="transmembrane region" description="Helical" evidence="1">
    <location>
        <begin position="9"/>
        <end position="27"/>
    </location>
</feature>
<keyword evidence="1" id="KW-1133">Transmembrane helix</keyword>
<evidence type="ECO:0000256" key="1">
    <source>
        <dbReference type="SAM" id="Phobius"/>
    </source>
</evidence>
<organism evidence="2">
    <name type="scientific">Candidatus Phytoplasma australasiaticum subsp. australasiaticum</name>
    <dbReference type="NCBI Taxonomy" id="2832407"/>
    <lineage>
        <taxon>Bacteria</taxon>
        <taxon>Bacillati</taxon>
        <taxon>Mycoplasmatota</taxon>
        <taxon>Mollicutes</taxon>
        <taxon>Acholeplasmatales</taxon>
        <taxon>Acholeplasmataceae</taxon>
        <taxon>Candidatus Phytoplasma</taxon>
        <taxon>16SrII (Peanut WB group)</taxon>
        <taxon>Candidatus Phytoplasma australasiaticum</taxon>
    </lineage>
</organism>
<gene>
    <name evidence="2" type="ORF">H7685_01940</name>
</gene>